<sequence length="112" mass="11888">MIDPSRSSKPEKAAPRAGAPGTAAASAQSQPRQPAQARPGHPRHPAHPAHPEARHPDARHHRPPRVEIPDMARAIPESVLKGPKGVCALGRKYGGRQEGGPQSVICDQAYGR</sequence>
<dbReference type="AlphaFoldDB" id="A0AAW8FTJ0"/>
<organism evidence="2 3">
    <name type="scientific">Streptomyces canus</name>
    <dbReference type="NCBI Taxonomy" id="58343"/>
    <lineage>
        <taxon>Bacteria</taxon>
        <taxon>Bacillati</taxon>
        <taxon>Actinomycetota</taxon>
        <taxon>Actinomycetes</taxon>
        <taxon>Kitasatosporales</taxon>
        <taxon>Streptomycetaceae</taxon>
        <taxon>Streptomyces</taxon>
        <taxon>Streptomyces aurantiacus group</taxon>
    </lineage>
</organism>
<name>A0AAW8FTJ0_9ACTN</name>
<protein>
    <submittedName>
        <fullName evidence="2">Uncharacterized protein</fullName>
    </submittedName>
</protein>
<evidence type="ECO:0000313" key="3">
    <source>
        <dbReference type="Proteomes" id="UP001234216"/>
    </source>
</evidence>
<feature type="region of interest" description="Disordered" evidence="1">
    <location>
        <begin position="92"/>
        <end position="112"/>
    </location>
</feature>
<gene>
    <name evidence="2" type="ORF">QFZ22_008296</name>
</gene>
<dbReference type="Proteomes" id="UP001234216">
    <property type="component" value="Unassembled WGS sequence"/>
</dbReference>
<reference evidence="2" key="1">
    <citation type="submission" date="2023-07" db="EMBL/GenBank/DDBJ databases">
        <title>Comparative genomics of wheat-associated soil bacteria to identify genetic determinants of phenazine resistance.</title>
        <authorList>
            <person name="Mouncey N."/>
        </authorList>
    </citation>
    <scope>NUCLEOTIDE SEQUENCE</scope>
    <source>
        <strain evidence="2">V4I22</strain>
    </source>
</reference>
<evidence type="ECO:0000256" key="1">
    <source>
        <dbReference type="SAM" id="MobiDB-lite"/>
    </source>
</evidence>
<dbReference type="RefSeq" id="WP_306984564.1">
    <property type="nucleotide sequence ID" value="NZ_JAUSZV010000005.1"/>
</dbReference>
<comment type="caution">
    <text evidence="2">The sequence shown here is derived from an EMBL/GenBank/DDBJ whole genome shotgun (WGS) entry which is preliminary data.</text>
</comment>
<feature type="region of interest" description="Disordered" evidence="1">
    <location>
        <begin position="1"/>
        <end position="68"/>
    </location>
</feature>
<evidence type="ECO:0000313" key="2">
    <source>
        <dbReference type="EMBL" id="MDQ0912311.1"/>
    </source>
</evidence>
<accession>A0AAW8FTJ0</accession>
<feature type="compositionally biased region" description="Low complexity" evidence="1">
    <location>
        <begin position="15"/>
        <end position="39"/>
    </location>
</feature>
<feature type="compositionally biased region" description="Basic and acidic residues" evidence="1">
    <location>
        <begin position="1"/>
        <end position="14"/>
    </location>
</feature>
<dbReference type="EMBL" id="JAUSZV010000005">
    <property type="protein sequence ID" value="MDQ0912311.1"/>
    <property type="molecule type" value="Genomic_DNA"/>
</dbReference>
<proteinExistence type="predicted"/>